<dbReference type="InterPro" id="IPR050194">
    <property type="entry name" value="Glycosyltransferase_grp1"/>
</dbReference>
<proteinExistence type="predicted"/>
<dbReference type="PANTHER" id="PTHR45947">
    <property type="entry name" value="SULFOQUINOVOSYL TRANSFERASE SQD2"/>
    <property type="match status" value="1"/>
</dbReference>
<dbReference type="GO" id="GO:0016757">
    <property type="term" value="F:glycosyltransferase activity"/>
    <property type="evidence" value="ECO:0007669"/>
    <property type="project" value="UniProtKB-KW"/>
</dbReference>
<sequence>MKVLIINNFNNKLIIGGVENYLLELKKYSENNESRITYEWYGSSTKKTNWIQKLYNYNSTKEIIHLIDRFNPDIVHCYSIGAPVTPHFMKYAKKKNIPILYSFRDYYYICPKNLMINNRGEIITEHRNSLDCIFNHLPKKNFIIGSLLLLKQKYHKHYINKYVDYYLTPSKNLTKIIGLHFDLIGETLPNPLLLTPQNNIGNNNNYILYVGRLIKEKGVFTLLKSFKKIKEKYPEEKLVFAGEGGEMEELIDFCKINNLKDVSFLGNTNRDELKKVYSNAKFVVAPSEILESYGNIVLESFAFKKTIIISDLLGLKDEVIKYKCGLVFQFGNVDELTNCIETLLTNITLKKEFSNNGFEFSKTRNFESHFNKQKEIYKELLKKTI</sequence>
<accession>A0ABV5GI31</accession>
<keyword evidence="3" id="KW-1185">Reference proteome</keyword>
<dbReference type="PANTHER" id="PTHR45947:SF3">
    <property type="entry name" value="SULFOQUINOVOSYL TRANSFERASE SQD2"/>
    <property type="match status" value="1"/>
</dbReference>
<protein>
    <submittedName>
        <fullName evidence="2">Glycosyltransferase family 4 protein</fullName>
        <ecNumber evidence="2">2.4.-.-</ecNumber>
    </submittedName>
</protein>
<gene>
    <name evidence="2" type="ORF">ACFFVF_00775</name>
</gene>
<comment type="caution">
    <text evidence="2">The sequence shown here is derived from an EMBL/GenBank/DDBJ whole genome shotgun (WGS) entry which is preliminary data.</text>
</comment>
<reference evidence="2 3" key="1">
    <citation type="submission" date="2024-09" db="EMBL/GenBank/DDBJ databases">
        <authorList>
            <person name="Sun Q."/>
            <person name="Mori K."/>
        </authorList>
    </citation>
    <scope>NUCLEOTIDE SEQUENCE [LARGE SCALE GENOMIC DNA]</scope>
    <source>
        <strain evidence="2 3">CECT 7955</strain>
    </source>
</reference>
<dbReference type="Gene3D" id="3.40.50.2000">
    <property type="entry name" value="Glycogen Phosphorylase B"/>
    <property type="match status" value="2"/>
</dbReference>
<keyword evidence="2" id="KW-0328">Glycosyltransferase</keyword>
<dbReference type="CDD" id="cd03801">
    <property type="entry name" value="GT4_PimA-like"/>
    <property type="match status" value="1"/>
</dbReference>
<dbReference type="Pfam" id="PF00534">
    <property type="entry name" value="Glycos_transf_1"/>
    <property type="match status" value="1"/>
</dbReference>
<dbReference type="InterPro" id="IPR001296">
    <property type="entry name" value="Glyco_trans_1"/>
</dbReference>
<dbReference type="Proteomes" id="UP001589607">
    <property type="component" value="Unassembled WGS sequence"/>
</dbReference>
<organism evidence="2 3">
    <name type="scientific">Flavobacterium jumunjinense</name>
    <dbReference type="NCBI Taxonomy" id="998845"/>
    <lineage>
        <taxon>Bacteria</taxon>
        <taxon>Pseudomonadati</taxon>
        <taxon>Bacteroidota</taxon>
        <taxon>Flavobacteriia</taxon>
        <taxon>Flavobacteriales</taxon>
        <taxon>Flavobacteriaceae</taxon>
        <taxon>Flavobacterium</taxon>
    </lineage>
</organism>
<keyword evidence="2" id="KW-0808">Transferase</keyword>
<name>A0ABV5GI31_9FLAO</name>
<evidence type="ECO:0000313" key="3">
    <source>
        <dbReference type="Proteomes" id="UP001589607"/>
    </source>
</evidence>
<dbReference type="EMBL" id="JBHMEY010000001">
    <property type="protein sequence ID" value="MFB9095034.1"/>
    <property type="molecule type" value="Genomic_DNA"/>
</dbReference>
<dbReference type="RefSeq" id="WP_236454797.1">
    <property type="nucleotide sequence ID" value="NZ_CBCSGE010000007.1"/>
</dbReference>
<feature type="domain" description="Glycosyl transferase family 1" evidence="1">
    <location>
        <begin position="197"/>
        <end position="358"/>
    </location>
</feature>
<dbReference type="SUPFAM" id="SSF53756">
    <property type="entry name" value="UDP-Glycosyltransferase/glycogen phosphorylase"/>
    <property type="match status" value="1"/>
</dbReference>
<evidence type="ECO:0000313" key="2">
    <source>
        <dbReference type="EMBL" id="MFB9095034.1"/>
    </source>
</evidence>
<dbReference type="EC" id="2.4.-.-" evidence="2"/>
<evidence type="ECO:0000259" key="1">
    <source>
        <dbReference type="Pfam" id="PF00534"/>
    </source>
</evidence>